<reference evidence="1" key="1">
    <citation type="submission" date="2021-06" db="EMBL/GenBank/DDBJ databases">
        <authorList>
            <person name="Hodson N. C."/>
            <person name="Mongue J. A."/>
            <person name="Jaron S. K."/>
        </authorList>
    </citation>
    <scope>NUCLEOTIDE SEQUENCE</scope>
</reference>
<sequence>MVQASQLLPFFLRAHFIPFPNLQRKDYIVTDEAHTAQIRPSK</sequence>
<gene>
    <name evidence="1" type="ORF">AFUS01_LOCUS28761</name>
</gene>
<name>A0A8J2PCJ7_9HEXA</name>
<feature type="non-terminal residue" evidence="1">
    <location>
        <position position="1"/>
    </location>
</feature>
<organism evidence="1 2">
    <name type="scientific">Allacma fusca</name>
    <dbReference type="NCBI Taxonomy" id="39272"/>
    <lineage>
        <taxon>Eukaryota</taxon>
        <taxon>Metazoa</taxon>
        <taxon>Ecdysozoa</taxon>
        <taxon>Arthropoda</taxon>
        <taxon>Hexapoda</taxon>
        <taxon>Collembola</taxon>
        <taxon>Symphypleona</taxon>
        <taxon>Sminthuridae</taxon>
        <taxon>Allacma</taxon>
    </lineage>
</organism>
<dbReference type="AlphaFoldDB" id="A0A8J2PCJ7"/>
<accession>A0A8J2PCJ7</accession>
<evidence type="ECO:0000313" key="2">
    <source>
        <dbReference type="Proteomes" id="UP000708208"/>
    </source>
</evidence>
<proteinExistence type="predicted"/>
<comment type="caution">
    <text evidence="1">The sequence shown here is derived from an EMBL/GenBank/DDBJ whole genome shotgun (WGS) entry which is preliminary data.</text>
</comment>
<evidence type="ECO:0000313" key="1">
    <source>
        <dbReference type="EMBL" id="CAG7818247.1"/>
    </source>
</evidence>
<protein>
    <submittedName>
        <fullName evidence="1">Uncharacterized protein</fullName>
    </submittedName>
</protein>
<dbReference type="EMBL" id="CAJVCH010415806">
    <property type="protein sequence ID" value="CAG7818247.1"/>
    <property type="molecule type" value="Genomic_DNA"/>
</dbReference>
<dbReference type="Proteomes" id="UP000708208">
    <property type="component" value="Unassembled WGS sequence"/>
</dbReference>
<keyword evidence="2" id="KW-1185">Reference proteome</keyword>